<dbReference type="Proteomes" id="UP000037923">
    <property type="component" value="Unassembled WGS sequence"/>
</dbReference>
<dbReference type="OrthoDB" id="272517at2759"/>
<sequence>MRRCVVRGLASCGEAAPPILAALTVSQRTPVSIGGRASRLGSSREQGKAPRVKQSTSRDLPQRIPGTTKVRYTNHKGRTFTFSIPVTQLTHPPVTRRGASAAGWHEIDTSFSDVGDLDDDMPTELDERLAAVRVTSGGEESSGVVVEVNAEQLRGVHDAFVQLCKDYVLMDINGMKTSMTYGELNNGPDYEHYDRKTRRRRHWIALRHRFEDVRELLWPTEAASEMRDGRESDETGAPLLPLASMMEALNWLEAASTFAVRKHRPYDMAEAAEFAPLDLSREVRVVAECIGVVGASELLLPRPPYSVEDGEQAMSATGRSEEDADEDKRRAATDRFISFAALCANHKVPLSVAFSPSCATSAYQSNDSTRRGGSSNSSTVAAQAWLSTLPVFIRVKDAIRVMAVLQSVAEVSADARTGVASQILRFSNEKGEVENADVLKALGRLVSVSLFPHADALANVDEGELCVLMRFVAELQETNAAFLQASMAASDSADAHAPDRRLLQNLTQLAIARCRQLLYKPDGPAASLLSGDEANIPLVDLQAFAEHNHPAVRVHTKVGRANAQGLRFARLQSPASATLAQLLSRIEEANSRLATSTHSLRADLLQHIAHKAALGKARLTLEEVTRALPLLADLMRQTSEQQVKAKFDRLLAAMSTSVGVGLQQAPSTTVVLELLEGLAQCHFVPSSYKQLEMVALRLIMRGAFSLGETARALVAMLQITGPHGVSQAVQQAVATRVVAAVEENSGAASGSEVSASLSEVWSVLRALRFSRYPSFPSLMLLVAQSSLTANVHSWSSGDHVRYAVLLASAAGELASAEDDVEVVRSLSDKAREELQRGLRTDIEPLPFAGDGSEDAYQECLVTCAALQLATTPPALATWARTPHGKGEQKRQLHTLCTPLLAASTLEAMEALHLAPSAWYAAYDAYLTRALLQVLTEEAKGPAGLQGLLDDDAQMAERTMYLSCVSPAARAAATALLEREVERLDAALTGGPATDSASARGGIEVQPVFSFQQRALTRQTEAAAIEERLLRYCVALKQQTAEDATAGATAS</sequence>
<dbReference type="GeneID" id="26901039"/>
<gene>
    <name evidence="2" type="ORF">ABB37_00742</name>
</gene>
<proteinExistence type="predicted"/>
<dbReference type="AlphaFoldDB" id="A0A0M9GBC5"/>
<organism evidence="2 3">
    <name type="scientific">Leptomonas pyrrhocoris</name>
    <name type="common">Firebug parasite</name>
    <dbReference type="NCBI Taxonomy" id="157538"/>
    <lineage>
        <taxon>Eukaryota</taxon>
        <taxon>Discoba</taxon>
        <taxon>Euglenozoa</taxon>
        <taxon>Kinetoplastea</taxon>
        <taxon>Metakinetoplastina</taxon>
        <taxon>Trypanosomatida</taxon>
        <taxon>Trypanosomatidae</taxon>
        <taxon>Leishmaniinae</taxon>
        <taxon>Leptomonas</taxon>
    </lineage>
</organism>
<evidence type="ECO:0000313" key="3">
    <source>
        <dbReference type="Proteomes" id="UP000037923"/>
    </source>
</evidence>
<evidence type="ECO:0000313" key="2">
    <source>
        <dbReference type="EMBL" id="KPA86636.1"/>
    </source>
</evidence>
<feature type="region of interest" description="Disordered" evidence="1">
    <location>
        <begin position="304"/>
        <end position="328"/>
    </location>
</feature>
<accession>A0A0M9GBC5</accession>
<feature type="region of interest" description="Disordered" evidence="1">
    <location>
        <begin position="34"/>
        <end position="63"/>
    </location>
</feature>
<evidence type="ECO:0000256" key="1">
    <source>
        <dbReference type="SAM" id="MobiDB-lite"/>
    </source>
</evidence>
<comment type="caution">
    <text evidence="2">The sequence shown here is derived from an EMBL/GenBank/DDBJ whole genome shotgun (WGS) entry which is preliminary data.</text>
</comment>
<dbReference type="OMA" id="HWLAIRH"/>
<dbReference type="VEuPathDB" id="TriTrypDB:LpyrH10_01_7420"/>
<dbReference type="EMBL" id="LGTL01000001">
    <property type="protein sequence ID" value="KPA86636.1"/>
    <property type="molecule type" value="Genomic_DNA"/>
</dbReference>
<protein>
    <submittedName>
        <fullName evidence="2">Uncharacterized protein</fullName>
    </submittedName>
</protein>
<dbReference type="RefSeq" id="XP_015665075.1">
    <property type="nucleotide sequence ID" value="XM_015797067.1"/>
</dbReference>
<keyword evidence="3" id="KW-1185">Reference proteome</keyword>
<reference evidence="2 3" key="1">
    <citation type="submission" date="2015-07" db="EMBL/GenBank/DDBJ databases">
        <title>High-quality genome of monoxenous trypanosomatid Leptomonas pyrrhocoris.</title>
        <authorList>
            <person name="Flegontov P."/>
            <person name="Butenko A."/>
            <person name="Firsov S."/>
            <person name="Vlcek C."/>
            <person name="Logacheva M.D."/>
            <person name="Field M."/>
            <person name="Filatov D."/>
            <person name="Flegontova O."/>
            <person name="Gerasimov E."/>
            <person name="Jackson A.P."/>
            <person name="Kelly S."/>
            <person name="Opperdoes F."/>
            <person name="O'Reilly A."/>
            <person name="Votypka J."/>
            <person name="Yurchenko V."/>
            <person name="Lukes J."/>
        </authorList>
    </citation>
    <scope>NUCLEOTIDE SEQUENCE [LARGE SCALE GENOMIC DNA]</scope>
    <source>
        <strain evidence="2">H10</strain>
    </source>
</reference>
<name>A0A0M9GBC5_LEPPY</name>